<proteinExistence type="inferred from homology"/>
<dbReference type="NCBIfam" id="NF006753">
    <property type="entry name" value="PRK09273.1"/>
    <property type="match status" value="1"/>
</dbReference>
<dbReference type="Pfam" id="PF12408">
    <property type="entry name" value="DUF3666"/>
    <property type="match status" value="1"/>
</dbReference>
<evidence type="ECO:0000313" key="4">
    <source>
        <dbReference type="Proteomes" id="UP000003763"/>
    </source>
</evidence>
<dbReference type="Pfam" id="PF02502">
    <property type="entry name" value="LacAB_rpiB"/>
    <property type="match status" value="1"/>
</dbReference>
<accession>G5HMA6</accession>
<dbReference type="InterPro" id="IPR003500">
    <property type="entry name" value="RpiB_LacA_LacB"/>
</dbReference>
<gene>
    <name evidence="3" type="ORF">HMPREF9469_03718</name>
</gene>
<dbReference type="eggNOG" id="COG0698">
    <property type="taxonomic scope" value="Bacteria"/>
</dbReference>
<dbReference type="PANTHER" id="PTHR30345:SF6">
    <property type="entry name" value="RIBOSE 5-PHOSPHATE ISOMERASE"/>
    <property type="match status" value="1"/>
</dbReference>
<dbReference type="GO" id="GO:0016861">
    <property type="term" value="F:intramolecular oxidoreductase activity, interconverting aldoses and ketoses"/>
    <property type="evidence" value="ECO:0007669"/>
    <property type="project" value="UniProtKB-ARBA"/>
</dbReference>
<dbReference type="InterPro" id="IPR036569">
    <property type="entry name" value="RpiB_LacA_LacB_sf"/>
</dbReference>
<dbReference type="SUPFAM" id="SSF89623">
    <property type="entry name" value="Ribose/Galactose isomerase RpiB/AlsB"/>
    <property type="match status" value="1"/>
</dbReference>
<dbReference type="EMBL" id="ADLJ01000029">
    <property type="protein sequence ID" value="EHE97614.1"/>
    <property type="molecule type" value="Genomic_DNA"/>
</dbReference>
<comment type="caution">
    <text evidence="3">The sequence shown here is derived from an EMBL/GenBank/DDBJ whole genome shotgun (WGS) entry which is preliminary data.</text>
</comment>
<comment type="similarity">
    <text evidence="1">Belongs to the LacAB/RpiB family.</text>
</comment>
<dbReference type="Proteomes" id="UP000003763">
    <property type="component" value="Unassembled WGS sequence"/>
</dbReference>
<evidence type="ECO:0000256" key="1">
    <source>
        <dbReference type="ARBA" id="ARBA00008754"/>
    </source>
</evidence>
<name>G5HMA6_9FIRM</name>
<dbReference type="InterPro" id="IPR022133">
    <property type="entry name" value="Ribose_5_isomerase_C"/>
</dbReference>
<sequence length="218" mass="24203">MTMKIALMNEWSQAPKNEIIYRKLRAVADKYGHSVYNVGMVKEDDMPHLTYIHLGLMAAVLLNSGAVDFVVTGCGTGEGAMISLNNYPGVMCGLISEPVDGYLFCQINNGNAISLPYAKGFGWGAELNLQYIFEHILSCERGNGYPPDKKEVQNQNAAILNRVKSIVNRDIMTILNTMDRDILLTSCSGKAFRKCLFENSQITEIADYIRKIKVPAKV</sequence>
<dbReference type="AlphaFoldDB" id="G5HMA6"/>
<organism evidence="3 4">
    <name type="scientific">[Clostridium] citroniae WAL-17108</name>
    <dbReference type="NCBI Taxonomy" id="742733"/>
    <lineage>
        <taxon>Bacteria</taxon>
        <taxon>Bacillati</taxon>
        <taxon>Bacillota</taxon>
        <taxon>Clostridia</taxon>
        <taxon>Lachnospirales</taxon>
        <taxon>Lachnospiraceae</taxon>
        <taxon>Enterocloster</taxon>
    </lineage>
</organism>
<dbReference type="PATRIC" id="fig|742733.3.peg.3860"/>
<feature type="domain" description="Ribose-5-phosphate isomerase C-terminal" evidence="2">
    <location>
        <begin position="167"/>
        <end position="212"/>
    </location>
</feature>
<dbReference type="HOGENOM" id="CLU_112772_0_0_9"/>
<dbReference type="PANTHER" id="PTHR30345">
    <property type="entry name" value="RIBOSE-5-PHOSPHATE ISOMERASE B"/>
    <property type="match status" value="1"/>
</dbReference>
<evidence type="ECO:0000259" key="2">
    <source>
        <dbReference type="Pfam" id="PF12408"/>
    </source>
</evidence>
<dbReference type="GO" id="GO:0005975">
    <property type="term" value="P:carbohydrate metabolic process"/>
    <property type="evidence" value="ECO:0007669"/>
    <property type="project" value="InterPro"/>
</dbReference>
<dbReference type="Gene3D" id="3.40.1400.10">
    <property type="entry name" value="Sugar-phosphate isomerase, RpiB/LacA/LacB"/>
    <property type="match status" value="1"/>
</dbReference>
<evidence type="ECO:0000313" key="3">
    <source>
        <dbReference type="EMBL" id="EHE97614.1"/>
    </source>
</evidence>
<reference evidence="3 4" key="1">
    <citation type="submission" date="2011-08" db="EMBL/GenBank/DDBJ databases">
        <title>The Genome Sequence of Clostridium citroniae WAL-17108.</title>
        <authorList>
            <consortium name="The Broad Institute Genome Sequencing Platform"/>
            <person name="Earl A."/>
            <person name="Ward D."/>
            <person name="Feldgarden M."/>
            <person name="Gevers D."/>
            <person name="Finegold S.M."/>
            <person name="Summanen P.H."/>
            <person name="Molitoris D.R."/>
            <person name="Vaisanen M.L."/>
            <person name="Daigneault M."/>
            <person name="Allen-Vercoe E."/>
            <person name="Young S.K."/>
            <person name="Zeng Q."/>
            <person name="Gargeya S."/>
            <person name="Fitzgerald M."/>
            <person name="Haas B."/>
            <person name="Abouelleil A."/>
            <person name="Alvarado L."/>
            <person name="Arachchi H.M."/>
            <person name="Berlin A."/>
            <person name="Brown A."/>
            <person name="Chapman S.B."/>
            <person name="Chen Z."/>
            <person name="Dunbar C."/>
            <person name="Freedman E."/>
            <person name="Gearin G."/>
            <person name="Gellesch M."/>
            <person name="Goldberg J."/>
            <person name="Griggs A."/>
            <person name="Gujja S."/>
            <person name="Heiman D."/>
            <person name="Howarth C."/>
            <person name="Larson L."/>
            <person name="Lui A."/>
            <person name="MacDonald P.J.P."/>
            <person name="Montmayeur A."/>
            <person name="Murphy C."/>
            <person name="Neiman D."/>
            <person name="Pearson M."/>
            <person name="Priest M."/>
            <person name="Roberts A."/>
            <person name="Saif S."/>
            <person name="Shea T."/>
            <person name="Shenoy N."/>
            <person name="Sisk P."/>
            <person name="Stolte C."/>
            <person name="Sykes S."/>
            <person name="Wortman J."/>
            <person name="Nusbaum C."/>
            <person name="Birren B."/>
        </authorList>
    </citation>
    <scope>NUCLEOTIDE SEQUENCE [LARGE SCALE GENOMIC DNA]</scope>
    <source>
        <strain evidence="3 4">WAL-17108</strain>
    </source>
</reference>
<protein>
    <recommendedName>
        <fullName evidence="2">Ribose-5-phosphate isomerase C-terminal domain-containing protein</fullName>
    </recommendedName>
</protein>